<evidence type="ECO:0000313" key="13">
    <source>
        <dbReference type="Proteomes" id="UP000008229"/>
    </source>
</evidence>
<evidence type="ECO:0000256" key="9">
    <source>
        <dbReference type="ARBA" id="ARBA00022842"/>
    </source>
</evidence>
<dbReference type="GO" id="GO:0005737">
    <property type="term" value="C:cytoplasm"/>
    <property type="evidence" value="ECO:0007669"/>
    <property type="project" value="UniProtKB-SubCell"/>
</dbReference>
<keyword evidence="5" id="KW-0819">tRNA processing</keyword>
<evidence type="ECO:0000256" key="7">
    <source>
        <dbReference type="ARBA" id="ARBA00022741"/>
    </source>
</evidence>
<dbReference type="EMBL" id="CP001854">
    <property type="protein sequence ID" value="ADB51315.1"/>
    <property type="molecule type" value="Genomic_DNA"/>
</dbReference>
<dbReference type="AlphaFoldDB" id="D3FBQ0"/>
<keyword evidence="7" id="KW-0547">Nucleotide-binding</keyword>
<evidence type="ECO:0000256" key="10">
    <source>
        <dbReference type="ARBA" id="ARBA00024908"/>
    </source>
</evidence>
<evidence type="ECO:0000256" key="5">
    <source>
        <dbReference type="ARBA" id="ARBA00022694"/>
    </source>
</evidence>
<evidence type="ECO:0000256" key="6">
    <source>
        <dbReference type="ARBA" id="ARBA00022723"/>
    </source>
</evidence>
<dbReference type="GO" id="GO:0005524">
    <property type="term" value="F:ATP binding"/>
    <property type="evidence" value="ECO:0007669"/>
    <property type="project" value="UniProtKB-KW"/>
</dbReference>
<dbReference type="Proteomes" id="UP000008229">
    <property type="component" value="Chromosome"/>
</dbReference>
<comment type="function">
    <text evidence="10">Required for the formation of a threonylcarbamoyl group on adenosine at position 37 (t(6)A37) in tRNAs that read codons beginning with adenine. Is involved in the transfer of the threonylcarbamoyl moiety of threonylcarbamoyl-AMP (TC-AMP) to the N6 group of A37, together with TsaD and TsaB. TsaE seems to play an indirect role in the t(6)A biosynthesis pathway, possibly in regulating the core enzymatic function of TsaD.</text>
</comment>
<evidence type="ECO:0000256" key="2">
    <source>
        <dbReference type="ARBA" id="ARBA00007599"/>
    </source>
</evidence>
<evidence type="ECO:0000256" key="3">
    <source>
        <dbReference type="ARBA" id="ARBA00019010"/>
    </source>
</evidence>
<evidence type="ECO:0000313" key="12">
    <source>
        <dbReference type="EMBL" id="ADB51315.1"/>
    </source>
</evidence>
<dbReference type="eggNOG" id="COG0802">
    <property type="taxonomic scope" value="Bacteria"/>
</dbReference>
<reference evidence="13" key="2">
    <citation type="submission" date="2010-01" db="EMBL/GenBank/DDBJ databases">
        <title>The complete genome of Conexibacter woesei DSM 14684.</title>
        <authorList>
            <consortium name="US DOE Joint Genome Institute (JGI-PGF)"/>
            <person name="Lucas S."/>
            <person name="Copeland A."/>
            <person name="Lapidus A."/>
            <person name="Glavina del Rio T."/>
            <person name="Dalin E."/>
            <person name="Tice H."/>
            <person name="Bruce D."/>
            <person name="Goodwin L."/>
            <person name="Pitluck S."/>
            <person name="Kyrpides N."/>
            <person name="Mavromatis K."/>
            <person name="Ivanova N."/>
            <person name="Mikhailova N."/>
            <person name="Chertkov O."/>
            <person name="Brettin T."/>
            <person name="Detter J.C."/>
            <person name="Han C."/>
            <person name="Larimer F."/>
            <person name="Land M."/>
            <person name="Hauser L."/>
            <person name="Markowitz V."/>
            <person name="Cheng J.-F."/>
            <person name="Hugenholtz P."/>
            <person name="Woyke T."/>
            <person name="Wu D."/>
            <person name="Pukall R."/>
            <person name="Steenblock K."/>
            <person name="Schneider S."/>
            <person name="Klenk H.-P."/>
            <person name="Eisen J.A."/>
        </authorList>
    </citation>
    <scope>NUCLEOTIDE SEQUENCE [LARGE SCALE GENOMIC DNA]</scope>
    <source>
        <strain evidence="13">DSM 14684 / CIP 108061 / JCM 11494 / NBRC 100937 / ID131577</strain>
    </source>
</reference>
<reference evidence="12 13" key="1">
    <citation type="journal article" date="2010" name="Stand. Genomic Sci.">
        <title>Complete genome sequence of Conexibacter woesei type strain (ID131577).</title>
        <authorList>
            <person name="Pukall R."/>
            <person name="Lapidus A."/>
            <person name="Glavina Del Rio T."/>
            <person name="Copeland A."/>
            <person name="Tice H."/>
            <person name="Cheng J.-F."/>
            <person name="Lucas S."/>
            <person name="Chen F."/>
            <person name="Nolan M."/>
            <person name="Bruce D."/>
            <person name="Goodwin L."/>
            <person name="Pitluck S."/>
            <person name="Mavromatis K."/>
            <person name="Ivanova N."/>
            <person name="Ovchinnikova G."/>
            <person name="Pati A."/>
            <person name="Chen A."/>
            <person name="Palaniappan K."/>
            <person name="Land M."/>
            <person name="Hauser L."/>
            <person name="Chang Y.-J."/>
            <person name="Jeffries C.D."/>
            <person name="Chain P."/>
            <person name="Meincke L."/>
            <person name="Sims D."/>
            <person name="Brettin T."/>
            <person name="Detter J.C."/>
            <person name="Rohde M."/>
            <person name="Goeker M."/>
            <person name="Bristow J."/>
            <person name="Eisen J.A."/>
            <person name="Markowitz V."/>
            <person name="Kyrpides N.C."/>
            <person name="Klenk H.-P."/>
            <person name="Hugenholtz P."/>
        </authorList>
    </citation>
    <scope>NUCLEOTIDE SEQUENCE [LARGE SCALE GENOMIC DNA]</scope>
    <source>
        <strain evidence="13">DSM 14684 / CIP 108061 / JCM 11494 / NBRC 100937 / ID131577</strain>
    </source>
</reference>
<dbReference type="NCBIfam" id="TIGR00150">
    <property type="entry name" value="T6A_YjeE"/>
    <property type="match status" value="1"/>
</dbReference>
<dbReference type="PANTHER" id="PTHR33540:SF2">
    <property type="entry name" value="TRNA THREONYLCARBAMOYLADENOSINE BIOSYNTHESIS PROTEIN TSAE"/>
    <property type="match status" value="1"/>
</dbReference>
<dbReference type="KEGG" id="cwo:Cwoe_2896"/>
<evidence type="ECO:0000256" key="8">
    <source>
        <dbReference type="ARBA" id="ARBA00022840"/>
    </source>
</evidence>
<keyword evidence="9" id="KW-0460">Magnesium</keyword>
<dbReference type="InterPro" id="IPR027417">
    <property type="entry name" value="P-loop_NTPase"/>
</dbReference>
<dbReference type="PANTHER" id="PTHR33540">
    <property type="entry name" value="TRNA THREONYLCARBAMOYLADENOSINE BIOSYNTHESIS PROTEIN TSAE"/>
    <property type="match status" value="1"/>
</dbReference>
<proteinExistence type="inferred from homology"/>
<dbReference type="GO" id="GO:0002949">
    <property type="term" value="P:tRNA threonylcarbamoyladenosine modification"/>
    <property type="evidence" value="ECO:0007669"/>
    <property type="project" value="InterPro"/>
</dbReference>
<accession>D3FBQ0</accession>
<dbReference type="OrthoDB" id="9800307at2"/>
<keyword evidence="4" id="KW-0963">Cytoplasm</keyword>
<dbReference type="RefSeq" id="WP_012934366.1">
    <property type="nucleotide sequence ID" value="NC_013739.1"/>
</dbReference>
<dbReference type="Gene3D" id="3.40.50.300">
    <property type="entry name" value="P-loop containing nucleotide triphosphate hydrolases"/>
    <property type="match status" value="1"/>
</dbReference>
<name>D3FBQ0_CONWI</name>
<comment type="similarity">
    <text evidence="2">Belongs to the TsaE family.</text>
</comment>
<protein>
    <recommendedName>
        <fullName evidence="3">tRNA threonylcarbamoyladenosine biosynthesis protein TsaE</fullName>
    </recommendedName>
    <alternativeName>
        <fullName evidence="11">t(6)A37 threonylcarbamoyladenosine biosynthesis protein TsaE</fullName>
    </alternativeName>
</protein>
<keyword evidence="13" id="KW-1185">Reference proteome</keyword>
<comment type="subcellular location">
    <subcellularLocation>
        <location evidence="1">Cytoplasm</location>
    </subcellularLocation>
</comment>
<dbReference type="STRING" id="469383.Cwoe_2896"/>
<dbReference type="Pfam" id="PF02367">
    <property type="entry name" value="TsaE"/>
    <property type="match status" value="1"/>
</dbReference>
<dbReference type="GO" id="GO:0046872">
    <property type="term" value="F:metal ion binding"/>
    <property type="evidence" value="ECO:0007669"/>
    <property type="project" value="UniProtKB-KW"/>
</dbReference>
<evidence type="ECO:0000256" key="4">
    <source>
        <dbReference type="ARBA" id="ARBA00022490"/>
    </source>
</evidence>
<dbReference type="SUPFAM" id="SSF52540">
    <property type="entry name" value="P-loop containing nucleoside triphosphate hydrolases"/>
    <property type="match status" value="1"/>
</dbReference>
<organism evidence="12 13">
    <name type="scientific">Conexibacter woesei (strain DSM 14684 / CCUG 47730 / CIP 108061 / JCM 11494 / NBRC 100937 / ID131577)</name>
    <dbReference type="NCBI Taxonomy" id="469383"/>
    <lineage>
        <taxon>Bacteria</taxon>
        <taxon>Bacillati</taxon>
        <taxon>Actinomycetota</taxon>
        <taxon>Thermoleophilia</taxon>
        <taxon>Solirubrobacterales</taxon>
        <taxon>Conexibacteraceae</taxon>
        <taxon>Conexibacter</taxon>
    </lineage>
</organism>
<keyword evidence="6" id="KW-0479">Metal-binding</keyword>
<dbReference type="HOGENOM" id="CLU_087829_5_0_11"/>
<evidence type="ECO:0000256" key="11">
    <source>
        <dbReference type="ARBA" id="ARBA00032441"/>
    </source>
</evidence>
<keyword evidence="8" id="KW-0067">ATP-binding</keyword>
<gene>
    <name evidence="12" type="ordered locus">Cwoe_2896</name>
</gene>
<dbReference type="InterPro" id="IPR003442">
    <property type="entry name" value="T6A_TsaE"/>
</dbReference>
<evidence type="ECO:0000256" key="1">
    <source>
        <dbReference type="ARBA" id="ARBA00004496"/>
    </source>
</evidence>
<sequence>MSARREPLPAGVHRTAGAEETEALAARVAAALEPGDVVLLSGELGAGKTTFVRGAARALGVTGAVTSPTFTIGRRYEGRVGVSHLDLYRLGDLEEEDPALLSDYLAPERIAFVEWPEIAESALADAGVAVAARVRLEHRGGDAREITVE</sequence>